<reference evidence="3" key="1">
    <citation type="submission" date="2021-01" db="UniProtKB">
        <authorList>
            <consortium name="EnsemblMetazoa"/>
        </authorList>
    </citation>
    <scope>IDENTIFICATION</scope>
</reference>
<accession>A0A7M5X4W9</accession>
<feature type="signal peptide" evidence="2">
    <location>
        <begin position="1"/>
        <end position="23"/>
    </location>
</feature>
<evidence type="ECO:0000313" key="3">
    <source>
        <dbReference type="EnsemblMetazoa" id="CLYHEMP017530.1"/>
    </source>
</evidence>
<keyword evidence="1" id="KW-0175">Coiled coil</keyword>
<evidence type="ECO:0000256" key="2">
    <source>
        <dbReference type="SAM" id="SignalP"/>
    </source>
</evidence>
<evidence type="ECO:0000313" key="4">
    <source>
        <dbReference type="Proteomes" id="UP000594262"/>
    </source>
</evidence>
<protein>
    <recommendedName>
        <fullName evidence="5">Cnidarian restricted protein</fullName>
    </recommendedName>
</protein>
<sequence>MKSHMIYTLLLAVCLITLPNHQGYKIADSVERTLELYNEVNDEILAASEEEKEKREKKKSKEELYKEIQEELTDLEIDDSVDDDNYDDDDEDEVTVSRLSDPAFQLGRIRHHTRMGVRRLGCVPGIPYEDCKVKFVDGELKYVCETITQKICNK</sequence>
<proteinExistence type="predicted"/>
<organism evidence="3 4">
    <name type="scientific">Clytia hemisphaerica</name>
    <dbReference type="NCBI Taxonomy" id="252671"/>
    <lineage>
        <taxon>Eukaryota</taxon>
        <taxon>Metazoa</taxon>
        <taxon>Cnidaria</taxon>
        <taxon>Hydrozoa</taxon>
        <taxon>Hydroidolina</taxon>
        <taxon>Leptothecata</taxon>
        <taxon>Obeliida</taxon>
        <taxon>Clytiidae</taxon>
        <taxon>Clytia</taxon>
    </lineage>
</organism>
<dbReference type="AlphaFoldDB" id="A0A7M5X4W9"/>
<feature type="coiled-coil region" evidence="1">
    <location>
        <begin position="30"/>
        <end position="78"/>
    </location>
</feature>
<name>A0A7M5X4W9_9CNID</name>
<dbReference type="EnsemblMetazoa" id="CLYHEMT017530.1">
    <property type="protein sequence ID" value="CLYHEMP017530.1"/>
    <property type="gene ID" value="CLYHEMG017530"/>
</dbReference>
<feature type="chain" id="PRO_5029647955" description="Cnidarian restricted protein" evidence="2">
    <location>
        <begin position="24"/>
        <end position="154"/>
    </location>
</feature>
<dbReference type="Proteomes" id="UP000594262">
    <property type="component" value="Unplaced"/>
</dbReference>
<evidence type="ECO:0000256" key="1">
    <source>
        <dbReference type="SAM" id="Coils"/>
    </source>
</evidence>
<evidence type="ECO:0008006" key="5">
    <source>
        <dbReference type="Google" id="ProtNLM"/>
    </source>
</evidence>
<keyword evidence="4" id="KW-1185">Reference proteome</keyword>
<keyword evidence="2" id="KW-0732">Signal</keyword>